<dbReference type="Gene3D" id="3.40.710.10">
    <property type="entry name" value="DD-peptidase/beta-lactamase superfamily"/>
    <property type="match status" value="1"/>
</dbReference>
<dbReference type="Proteomes" id="UP000630923">
    <property type="component" value="Unassembled WGS sequence"/>
</dbReference>
<sequence>MKSVLKYLLVSLTVLLPLRVSADDFPQTKVTNLIQAEIEKFDVQGMALAVVSKDQVLYEETFGVKNMYTKEPVTSQSLFHMASVSKTFVATALMQLHEAGKLDVDKPVVDYVPYFVLVDGRYKDLTVRQFASHITGMPDFDSDPWHDPDYDEEALERFVRDFISHKFLTHAPETKYQYCNTGYELLGDVIAKVSGMTFEQYVQDNILAPLGMEQSTFLIRDADMAKLNSLHILKDGKRRVADVYPYNRMHGPSSTLISSLADMIPYVQMKLNGGRHGSEVLLDEDLLNDMYAPAMGKFENVGFGWHRGVQKGQTIIRHGGNDGFKAYVAFIPALDIGFVMMSNTAEMSYHGFAEKVLDILIDHKVH</sequence>
<keyword evidence="4" id="KW-1185">Reference proteome</keyword>
<dbReference type="SUPFAM" id="SSF56601">
    <property type="entry name" value="beta-lactamase/transpeptidase-like"/>
    <property type="match status" value="1"/>
</dbReference>
<dbReference type="Pfam" id="PF00144">
    <property type="entry name" value="Beta-lactamase"/>
    <property type="match status" value="1"/>
</dbReference>
<dbReference type="PANTHER" id="PTHR46825">
    <property type="entry name" value="D-ALANYL-D-ALANINE-CARBOXYPEPTIDASE/ENDOPEPTIDASE AMPH"/>
    <property type="match status" value="1"/>
</dbReference>
<organism evidence="3 4">
    <name type="scientific">Kordiimonas sediminis</name>
    <dbReference type="NCBI Taxonomy" id="1735581"/>
    <lineage>
        <taxon>Bacteria</taxon>
        <taxon>Pseudomonadati</taxon>
        <taxon>Pseudomonadota</taxon>
        <taxon>Alphaproteobacteria</taxon>
        <taxon>Kordiimonadales</taxon>
        <taxon>Kordiimonadaceae</taxon>
        <taxon>Kordiimonas</taxon>
    </lineage>
</organism>
<evidence type="ECO:0000256" key="1">
    <source>
        <dbReference type="SAM" id="SignalP"/>
    </source>
</evidence>
<keyword evidence="1" id="KW-0732">Signal</keyword>
<gene>
    <name evidence="3" type="ORF">GCM10017044_06040</name>
</gene>
<protein>
    <recommendedName>
        <fullName evidence="2">Beta-lactamase-related domain-containing protein</fullName>
    </recommendedName>
</protein>
<dbReference type="InterPro" id="IPR001466">
    <property type="entry name" value="Beta-lactam-related"/>
</dbReference>
<comment type="caution">
    <text evidence="3">The sequence shown here is derived from an EMBL/GenBank/DDBJ whole genome shotgun (WGS) entry which is preliminary data.</text>
</comment>
<dbReference type="RefSeq" id="WP_191250067.1">
    <property type="nucleotide sequence ID" value="NZ_BNCI01000001.1"/>
</dbReference>
<dbReference type="InterPro" id="IPR050491">
    <property type="entry name" value="AmpC-like"/>
</dbReference>
<evidence type="ECO:0000313" key="3">
    <source>
        <dbReference type="EMBL" id="GHF14731.1"/>
    </source>
</evidence>
<dbReference type="InterPro" id="IPR012338">
    <property type="entry name" value="Beta-lactam/transpept-like"/>
</dbReference>
<feature type="domain" description="Beta-lactamase-related" evidence="2">
    <location>
        <begin position="32"/>
        <end position="346"/>
    </location>
</feature>
<dbReference type="AlphaFoldDB" id="A0A919AMD7"/>
<reference evidence="3" key="1">
    <citation type="journal article" date="2014" name="Int. J. Syst. Evol. Microbiol.">
        <title>Complete genome sequence of Corynebacterium casei LMG S-19264T (=DSM 44701T), isolated from a smear-ripened cheese.</title>
        <authorList>
            <consortium name="US DOE Joint Genome Institute (JGI-PGF)"/>
            <person name="Walter F."/>
            <person name="Albersmeier A."/>
            <person name="Kalinowski J."/>
            <person name="Ruckert C."/>
        </authorList>
    </citation>
    <scope>NUCLEOTIDE SEQUENCE</scope>
    <source>
        <strain evidence="3">KCTC 42590</strain>
    </source>
</reference>
<evidence type="ECO:0000313" key="4">
    <source>
        <dbReference type="Proteomes" id="UP000630923"/>
    </source>
</evidence>
<dbReference type="EMBL" id="BNCI01000001">
    <property type="protein sequence ID" value="GHF14731.1"/>
    <property type="molecule type" value="Genomic_DNA"/>
</dbReference>
<dbReference type="PANTHER" id="PTHR46825:SF15">
    <property type="entry name" value="BETA-LACTAMASE-RELATED DOMAIN-CONTAINING PROTEIN"/>
    <property type="match status" value="1"/>
</dbReference>
<evidence type="ECO:0000259" key="2">
    <source>
        <dbReference type="Pfam" id="PF00144"/>
    </source>
</evidence>
<reference evidence="3" key="2">
    <citation type="submission" date="2020-09" db="EMBL/GenBank/DDBJ databases">
        <authorList>
            <person name="Sun Q."/>
            <person name="Kim S."/>
        </authorList>
    </citation>
    <scope>NUCLEOTIDE SEQUENCE</scope>
    <source>
        <strain evidence="3">KCTC 42590</strain>
    </source>
</reference>
<feature type="chain" id="PRO_5037623581" description="Beta-lactamase-related domain-containing protein" evidence="1">
    <location>
        <begin position="23"/>
        <end position="366"/>
    </location>
</feature>
<proteinExistence type="predicted"/>
<accession>A0A919AMD7</accession>
<feature type="signal peptide" evidence="1">
    <location>
        <begin position="1"/>
        <end position="22"/>
    </location>
</feature>
<name>A0A919AMD7_9PROT</name>